<evidence type="ECO:0000256" key="1">
    <source>
        <dbReference type="ARBA" id="ARBA00000382"/>
    </source>
</evidence>
<gene>
    <name evidence="8" type="ORF">GOBAR_AA22946</name>
</gene>
<dbReference type="PANTHER" id="PTHR32227">
    <property type="entry name" value="GLUCAN ENDO-1,3-BETA-GLUCOSIDASE BG1-RELATED-RELATED"/>
    <property type="match status" value="1"/>
</dbReference>
<dbReference type="InterPro" id="IPR044965">
    <property type="entry name" value="Glyco_hydro_17_plant"/>
</dbReference>
<comment type="similarity">
    <text evidence="2 6">Belongs to the glycosyl hydrolase 17 family.</text>
</comment>
<dbReference type="AlphaFoldDB" id="A0A2P5X334"/>
<keyword evidence="4 7" id="KW-0378">Hydrolase</keyword>
<protein>
    <recommendedName>
        <fullName evidence="3">glucan endo-1,3-beta-D-glucosidase</fullName>
        <ecNumber evidence="3">3.2.1.39</ecNumber>
    </recommendedName>
</protein>
<dbReference type="Gene3D" id="3.20.20.80">
    <property type="entry name" value="Glycosidases"/>
    <property type="match status" value="2"/>
</dbReference>
<dbReference type="Pfam" id="PF00332">
    <property type="entry name" value="Glyco_hydro_17"/>
    <property type="match status" value="2"/>
</dbReference>
<evidence type="ECO:0000256" key="3">
    <source>
        <dbReference type="ARBA" id="ARBA00012780"/>
    </source>
</evidence>
<dbReference type="OrthoDB" id="941679at2759"/>
<comment type="catalytic activity">
    <reaction evidence="1">
        <text>Hydrolysis of (1-&gt;3)-beta-D-glucosidic linkages in (1-&gt;3)-beta-D-glucans.</text>
        <dbReference type="EC" id="3.2.1.39"/>
    </reaction>
</comment>
<evidence type="ECO:0000256" key="6">
    <source>
        <dbReference type="RuleBase" id="RU004335"/>
    </source>
</evidence>
<dbReference type="FunFam" id="3.20.20.80:FF:000010">
    <property type="entry name" value="glucan endo-1,3-beta-glucosidase, basic"/>
    <property type="match status" value="1"/>
</dbReference>
<dbReference type="InterPro" id="IPR000490">
    <property type="entry name" value="Glyco_hydro_17"/>
</dbReference>
<dbReference type="PROSITE" id="PS00587">
    <property type="entry name" value="GLYCOSYL_HYDROL_F17"/>
    <property type="match status" value="1"/>
</dbReference>
<dbReference type="Proteomes" id="UP000239757">
    <property type="component" value="Unassembled WGS sequence"/>
</dbReference>
<sequence>MNGIGKMRIYDPNQATLQALRGTNIELILGVPNGDLQSLTTSSTANNWVQNNIVAFSPAVNFRYIAVGNEVEPSDPASQYVLPAMQNIYNALVSTNLGATKPIGVCNGRIADNLPSEQDVVSFYTMNGIGKMRIYDPNQATLQALRGTNIELILGVPNGDLQSLTTSSTANNWVQNNIVAFSPAVNFRYIAVGNEVEPSDPASQYVLPAMQNIYNALVSTNLGGEIKVSTSVSASLLAQSYPPSAGSFGATSSTYMTPVVSFLATTGAPLLVNVYPYFAYIGDPQNIRLDFALFTAQGTVFQDGALAYQNLFDAIVDAFYSALEAAGGANVEIVVSETGWPSTGEAAATVDNASTYYKNLINHVNDGTPKKPGKAMETYLFSIFDEDQKGPAETERHFGLFSPDKQPKYNNISFS</sequence>
<dbReference type="GO" id="GO:0042973">
    <property type="term" value="F:glucan endo-1,3-beta-D-glucosidase activity"/>
    <property type="evidence" value="ECO:0007669"/>
    <property type="project" value="UniProtKB-EC"/>
</dbReference>
<dbReference type="InterPro" id="IPR017853">
    <property type="entry name" value="GH"/>
</dbReference>
<evidence type="ECO:0000313" key="9">
    <source>
        <dbReference type="Proteomes" id="UP000239757"/>
    </source>
</evidence>
<name>A0A2P5X334_GOSBA</name>
<dbReference type="EC" id="3.2.1.39" evidence="3"/>
<accession>A0A2P5X334</accession>
<dbReference type="GO" id="GO:0005975">
    <property type="term" value="P:carbohydrate metabolic process"/>
    <property type="evidence" value="ECO:0007669"/>
    <property type="project" value="InterPro"/>
</dbReference>
<evidence type="ECO:0000256" key="4">
    <source>
        <dbReference type="ARBA" id="ARBA00022801"/>
    </source>
</evidence>
<keyword evidence="5 7" id="KW-0326">Glycosidase</keyword>
<dbReference type="EMBL" id="KZ665812">
    <property type="protein sequence ID" value="PPR97740.1"/>
    <property type="molecule type" value="Genomic_DNA"/>
</dbReference>
<reference evidence="8 9" key="1">
    <citation type="submission" date="2015-01" db="EMBL/GenBank/DDBJ databases">
        <title>Genome of allotetraploid Gossypium barbadense reveals genomic plasticity and fiber elongation in cotton evolution.</title>
        <authorList>
            <person name="Chen X."/>
            <person name="Liu X."/>
            <person name="Zhao B."/>
            <person name="Zheng H."/>
            <person name="Hu Y."/>
            <person name="Lu G."/>
            <person name="Yang C."/>
            <person name="Chen J."/>
            <person name="Shan C."/>
            <person name="Zhang L."/>
            <person name="Zhou Y."/>
            <person name="Wang L."/>
            <person name="Guo W."/>
            <person name="Bai Y."/>
            <person name="Ruan J."/>
            <person name="Shangguan X."/>
            <person name="Mao Y."/>
            <person name="Jiang J."/>
            <person name="Zhu Y."/>
            <person name="Lei J."/>
            <person name="Kang H."/>
            <person name="Chen S."/>
            <person name="He X."/>
            <person name="Wang R."/>
            <person name="Wang Y."/>
            <person name="Chen J."/>
            <person name="Wang L."/>
            <person name="Yu S."/>
            <person name="Wang B."/>
            <person name="Wei J."/>
            <person name="Song S."/>
            <person name="Lu X."/>
            <person name="Gao Z."/>
            <person name="Gu W."/>
            <person name="Deng X."/>
            <person name="Ma D."/>
            <person name="Wang S."/>
            <person name="Liang W."/>
            <person name="Fang L."/>
            <person name="Cai C."/>
            <person name="Zhu X."/>
            <person name="Zhou B."/>
            <person name="Zhang Y."/>
            <person name="Chen Z."/>
            <person name="Xu S."/>
            <person name="Zhu R."/>
            <person name="Wang S."/>
            <person name="Zhang T."/>
            <person name="Zhao G."/>
        </authorList>
    </citation>
    <scope>NUCLEOTIDE SEQUENCE [LARGE SCALE GENOMIC DNA]</scope>
    <source>
        <strain evidence="9">cv. Xinhai21</strain>
        <tissue evidence="8">Leaf</tissue>
    </source>
</reference>
<evidence type="ECO:0000256" key="7">
    <source>
        <dbReference type="RuleBase" id="RU004336"/>
    </source>
</evidence>
<evidence type="ECO:0000256" key="5">
    <source>
        <dbReference type="ARBA" id="ARBA00023295"/>
    </source>
</evidence>
<evidence type="ECO:0000256" key="2">
    <source>
        <dbReference type="ARBA" id="ARBA00008773"/>
    </source>
</evidence>
<organism evidence="8 9">
    <name type="scientific">Gossypium barbadense</name>
    <name type="common">Sea Island cotton</name>
    <name type="synonym">Hibiscus barbadensis</name>
    <dbReference type="NCBI Taxonomy" id="3634"/>
    <lineage>
        <taxon>Eukaryota</taxon>
        <taxon>Viridiplantae</taxon>
        <taxon>Streptophyta</taxon>
        <taxon>Embryophyta</taxon>
        <taxon>Tracheophyta</taxon>
        <taxon>Spermatophyta</taxon>
        <taxon>Magnoliopsida</taxon>
        <taxon>eudicotyledons</taxon>
        <taxon>Gunneridae</taxon>
        <taxon>Pentapetalae</taxon>
        <taxon>rosids</taxon>
        <taxon>malvids</taxon>
        <taxon>Malvales</taxon>
        <taxon>Malvaceae</taxon>
        <taxon>Malvoideae</taxon>
        <taxon>Gossypium</taxon>
    </lineage>
</organism>
<proteinExistence type="inferred from homology"/>
<evidence type="ECO:0000313" key="8">
    <source>
        <dbReference type="EMBL" id="PPR97740.1"/>
    </source>
</evidence>
<dbReference type="SUPFAM" id="SSF51445">
    <property type="entry name" value="(Trans)glycosidases"/>
    <property type="match status" value="2"/>
</dbReference>